<organism evidence="9 10">
    <name type="scientific">Chanos chanos</name>
    <name type="common">Milkfish</name>
    <name type="synonym">Mugil chanos</name>
    <dbReference type="NCBI Taxonomy" id="29144"/>
    <lineage>
        <taxon>Eukaryota</taxon>
        <taxon>Metazoa</taxon>
        <taxon>Chordata</taxon>
        <taxon>Craniata</taxon>
        <taxon>Vertebrata</taxon>
        <taxon>Euteleostomi</taxon>
        <taxon>Actinopterygii</taxon>
        <taxon>Neopterygii</taxon>
        <taxon>Teleostei</taxon>
        <taxon>Ostariophysi</taxon>
        <taxon>Gonorynchiformes</taxon>
        <taxon>Chanidae</taxon>
        <taxon>Chanos</taxon>
    </lineage>
</organism>
<dbReference type="GO" id="GO:0005126">
    <property type="term" value="F:cytokine receptor binding"/>
    <property type="evidence" value="ECO:0007669"/>
    <property type="project" value="InterPro"/>
</dbReference>
<protein>
    <submittedName>
        <fullName evidence="10">Interferon a3-like</fullName>
    </submittedName>
</protein>
<dbReference type="GO" id="GO:0006955">
    <property type="term" value="P:immune response"/>
    <property type="evidence" value="ECO:0007669"/>
    <property type="project" value="UniProtKB-ARBA"/>
</dbReference>
<evidence type="ECO:0000256" key="1">
    <source>
        <dbReference type="ARBA" id="ARBA00004613"/>
    </source>
</evidence>
<feature type="signal peptide" evidence="8">
    <location>
        <begin position="1"/>
        <end position="21"/>
    </location>
</feature>
<name>A0A6J2X0B6_CHACN</name>
<dbReference type="PANTHER" id="PTHR11691">
    <property type="entry name" value="TYPE I INTERFERON"/>
    <property type="match status" value="1"/>
</dbReference>
<sequence>MALLKLMSVILLLFLVDSATSHRCSWTHFRLGKLNEDSTTFLKTMGGEFPWGCLDEKGKLMFPEDAFKSLQTEDLAAVALEVLKNVAKIFKNNVTSAKWDREKFNIFKNILSRQVENLGKCEFSECAWEIVRHELHYTLKKFGAFLKKGAKQ</sequence>
<evidence type="ECO:0000256" key="7">
    <source>
        <dbReference type="ARBA" id="ARBA00023157"/>
    </source>
</evidence>
<dbReference type="InParanoid" id="A0A6J2X0B6"/>
<dbReference type="PANTHER" id="PTHR11691:SF73">
    <property type="entry name" value="INTERFERON BETA"/>
    <property type="match status" value="1"/>
</dbReference>
<dbReference type="GO" id="GO:0051607">
    <property type="term" value="P:defense response to virus"/>
    <property type="evidence" value="ECO:0007669"/>
    <property type="project" value="UniProtKB-KW"/>
</dbReference>
<dbReference type="Proteomes" id="UP000504632">
    <property type="component" value="Chromosome 16"/>
</dbReference>
<evidence type="ECO:0000256" key="3">
    <source>
        <dbReference type="ARBA" id="ARBA00022514"/>
    </source>
</evidence>
<evidence type="ECO:0000313" key="9">
    <source>
        <dbReference type="Proteomes" id="UP000504632"/>
    </source>
</evidence>
<dbReference type="OrthoDB" id="8922121at2759"/>
<gene>
    <name evidence="10" type="primary">LOC115829819</name>
</gene>
<comment type="similarity">
    <text evidence="2">Belongs to the alpha/beta interferon family.</text>
</comment>
<keyword evidence="5 8" id="KW-0732">Signal</keyword>
<dbReference type="SUPFAM" id="SSF47266">
    <property type="entry name" value="4-helical cytokines"/>
    <property type="match status" value="1"/>
</dbReference>
<keyword evidence="6" id="KW-0051">Antiviral defense</keyword>
<accession>A0A6J2X0B6</accession>
<evidence type="ECO:0000313" key="10">
    <source>
        <dbReference type="RefSeq" id="XP_030649842.1"/>
    </source>
</evidence>
<proteinExistence type="inferred from homology"/>
<dbReference type="GeneID" id="115829819"/>
<keyword evidence="9" id="KW-1185">Reference proteome</keyword>
<evidence type="ECO:0000256" key="2">
    <source>
        <dbReference type="ARBA" id="ARBA00011033"/>
    </source>
</evidence>
<evidence type="ECO:0000256" key="4">
    <source>
        <dbReference type="ARBA" id="ARBA00022525"/>
    </source>
</evidence>
<dbReference type="Pfam" id="PF00143">
    <property type="entry name" value="Interferon"/>
    <property type="match status" value="1"/>
</dbReference>
<dbReference type="GO" id="GO:0005615">
    <property type="term" value="C:extracellular space"/>
    <property type="evidence" value="ECO:0007669"/>
    <property type="project" value="UniProtKB-KW"/>
</dbReference>
<feature type="chain" id="PRO_5027085277" evidence="8">
    <location>
        <begin position="22"/>
        <end position="152"/>
    </location>
</feature>
<dbReference type="GO" id="GO:0005125">
    <property type="term" value="F:cytokine activity"/>
    <property type="evidence" value="ECO:0007669"/>
    <property type="project" value="UniProtKB-KW"/>
</dbReference>
<dbReference type="RefSeq" id="XP_030649842.1">
    <property type="nucleotide sequence ID" value="XM_030793982.1"/>
</dbReference>
<keyword evidence="7" id="KW-1015">Disulfide bond</keyword>
<dbReference type="InterPro" id="IPR000471">
    <property type="entry name" value="Interferon_alpha/beta/delta"/>
</dbReference>
<evidence type="ECO:0000256" key="5">
    <source>
        <dbReference type="ARBA" id="ARBA00022729"/>
    </source>
</evidence>
<evidence type="ECO:0000256" key="6">
    <source>
        <dbReference type="ARBA" id="ARBA00023118"/>
    </source>
</evidence>
<evidence type="ECO:0000256" key="8">
    <source>
        <dbReference type="SAM" id="SignalP"/>
    </source>
</evidence>
<dbReference type="AlphaFoldDB" id="A0A6J2X0B6"/>
<comment type="subcellular location">
    <subcellularLocation>
        <location evidence="1">Secreted</location>
    </subcellularLocation>
</comment>
<keyword evidence="4" id="KW-0964">Secreted</keyword>
<keyword evidence="3" id="KW-0202">Cytokine</keyword>
<reference evidence="10" key="1">
    <citation type="submission" date="2025-08" db="UniProtKB">
        <authorList>
            <consortium name="RefSeq"/>
        </authorList>
    </citation>
    <scope>IDENTIFICATION</scope>
</reference>
<dbReference type="Gene3D" id="1.20.1250.10">
    <property type="match status" value="1"/>
</dbReference>
<dbReference type="InterPro" id="IPR009079">
    <property type="entry name" value="4_helix_cytokine-like_core"/>
</dbReference>